<evidence type="ECO:0000256" key="3">
    <source>
        <dbReference type="ARBA" id="ARBA00022723"/>
    </source>
</evidence>
<keyword evidence="12" id="KW-1185">Reference proteome</keyword>
<gene>
    <name evidence="11" type="ORF">H4075_09755</name>
</gene>
<keyword evidence="7" id="KW-0482">Metalloprotease</keyword>
<keyword evidence="5" id="KW-0378">Hydrolase</keyword>
<dbReference type="AlphaFoldDB" id="A0A7G5XLT1"/>
<evidence type="ECO:0000313" key="11">
    <source>
        <dbReference type="EMBL" id="QNA46434.1"/>
    </source>
</evidence>
<keyword evidence="8" id="KW-1015">Disulfide bond</keyword>
<organism evidence="11 12">
    <name type="scientific">Lacibacter sediminis</name>
    <dbReference type="NCBI Taxonomy" id="2760713"/>
    <lineage>
        <taxon>Bacteria</taxon>
        <taxon>Pseudomonadati</taxon>
        <taxon>Bacteroidota</taxon>
        <taxon>Chitinophagia</taxon>
        <taxon>Chitinophagales</taxon>
        <taxon>Chitinophagaceae</taxon>
        <taxon>Lacibacter</taxon>
    </lineage>
</organism>
<dbReference type="GO" id="GO:0046872">
    <property type="term" value="F:metal ion binding"/>
    <property type="evidence" value="ECO:0007669"/>
    <property type="project" value="UniProtKB-KW"/>
</dbReference>
<reference evidence="12" key="1">
    <citation type="submission" date="2020-08" db="EMBL/GenBank/DDBJ databases">
        <title>Lacibacter sp. S13-6-6 genome sequencing.</title>
        <authorList>
            <person name="Jin L."/>
        </authorList>
    </citation>
    <scope>NUCLEOTIDE SEQUENCE [LARGE SCALE GENOMIC DNA]</scope>
    <source>
        <strain evidence="12">S13-6-6</strain>
    </source>
</reference>
<dbReference type="InterPro" id="IPR008754">
    <property type="entry name" value="Peptidase_M43"/>
</dbReference>
<proteinExistence type="inferred from homology"/>
<evidence type="ECO:0000256" key="1">
    <source>
        <dbReference type="ARBA" id="ARBA00008721"/>
    </source>
</evidence>
<name>A0A7G5XLT1_9BACT</name>
<evidence type="ECO:0000259" key="10">
    <source>
        <dbReference type="Pfam" id="PF05572"/>
    </source>
</evidence>
<dbReference type="Pfam" id="PF05572">
    <property type="entry name" value="Peptidase_M43"/>
    <property type="match status" value="1"/>
</dbReference>
<comment type="similarity">
    <text evidence="1">Belongs to the peptidase M43B family.</text>
</comment>
<evidence type="ECO:0000256" key="4">
    <source>
        <dbReference type="ARBA" id="ARBA00022729"/>
    </source>
</evidence>
<dbReference type="EMBL" id="CP060007">
    <property type="protein sequence ID" value="QNA46434.1"/>
    <property type="molecule type" value="Genomic_DNA"/>
</dbReference>
<dbReference type="Gene3D" id="3.40.390.10">
    <property type="entry name" value="Collagenase (Catalytic Domain)"/>
    <property type="match status" value="1"/>
</dbReference>
<evidence type="ECO:0000256" key="9">
    <source>
        <dbReference type="SAM" id="SignalP"/>
    </source>
</evidence>
<evidence type="ECO:0000313" key="12">
    <source>
        <dbReference type="Proteomes" id="UP000515344"/>
    </source>
</evidence>
<feature type="domain" description="Peptidase M43 pregnancy-associated plasma-A" evidence="10">
    <location>
        <begin position="184"/>
        <end position="339"/>
    </location>
</feature>
<dbReference type="Proteomes" id="UP000515344">
    <property type="component" value="Chromosome"/>
</dbReference>
<keyword evidence="6" id="KW-0862">Zinc</keyword>
<protein>
    <recommendedName>
        <fullName evidence="10">Peptidase M43 pregnancy-associated plasma-A domain-containing protein</fullName>
    </recommendedName>
</protein>
<keyword evidence="4 9" id="KW-0732">Signal</keyword>
<keyword evidence="2" id="KW-0645">Protease</keyword>
<feature type="chain" id="PRO_5028946340" description="Peptidase M43 pregnancy-associated plasma-A domain-containing protein" evidence="9">
    <location>
        <begin position="23"/>
        <end position="758"/>
    </location>
</feature>
<dbReference type="SUPFAM" id="SSF55486">
    <property type="entry name" value="Metalloproteases ('zincins'), catalytic domain"/>
    <property type="match status" value="1"/>
</dbReference>
<dbReference type="RefSeq" id="WP_182806326.1">
    <property type="nucleotide sequence ID" value="NZ_CP060007.1"/>
</dbReference>
<feature type="signal peptide" evidence="9">
    <location>
        <begin position="1"/>
        <end position="22"/>
    </location>
</feature>
<evidence type="ECO:0000256" key="8">
    <source>
        <dbReference type="ARBA" id="ARBA00023157"/>
    </source>
</evidence>
<dbReference type="InterPro" id="IPR024079">
    <property type="entry name" value="MetalloPept_cat_dom_sf"/>
</dbReference>
<dbReference type="PANTHER" id="PTHR47466">
    <property type="match status" value="1"/>
</dbReference>
<dbReference type="PANTHER" id="PTHR47466:SF1">
    <property type="entry name" value="METALLOPROTEASE MEP1 (AFU_ORTHOLOGUE AFUA_1G07730)-RELATED"/>
    <property type="match status" value="1"/>
</dbReference>
<dbReference type="GO" id="GO:0006508">
    <property type="term" value="P:proteolysis"/>
    <property type="evidence" value="ECO:0007669"/>
    <property type="project" value="UniProtKB-KW"/>
</dbReference>
<sequence>MKLIKPVLFLLLISTCCLHTSAQKQKTTATKRTNSFQRCGTQTLFDEAVKKDPRLKTRMMNKRQTVVARYDQLNQFNQLLRTNAIITIPVVVHVILANPSLVTDAQIQSQIDVLNADYAGLNADSIRIPAAFKSRYGKGNLRFCLAKRDPQGEATNGIVRVASTILSEPGEGDPVKFTCEGGSDAWDASKYLNIWVCEMPDGFLGYAYYASLPLPDVPLNERGFVNNYQAFGKNGTAVAPYNQGRTATHEIGHFFDLEHIWGPNNCDGAQSCTDDDGIADTPSQFDCTFGAPAADSVIVDACQTTAPGIMWMNYMDYVDDRAMVMYTTQQQLRMEATLATVPWMQSLATSNGCTPVTTFNRDAKFVKFIDAALGPCTNGINFVYACNNTYRPVVTIRNAGTDNITNLTITAKFGTGTPVVTNWTGNLVSLASVDVTLNPMTLSPGTNANLIVYTSNPNGNADQRLTNDTGRIDGVVFPIGTLPLAEGFESTTFPPSLWQRMNPDNSITWERTTAAAKTGSASMYINNFDYDVNGNQDFMHSPLLEVRGKDSAFLTFQIAAAMFTNPFQTDVPTDTLEIFVTDNCGQTLRSVYKKWGRDLITTGNIAIEEAFVPDANEWRRDSVFLGDFSGATAPYMQVVFRNTTNYENNLYIDDINIVVRDVNPNLKAKGVMITPNPFREKFSLQYYDPPANIEYINVYNQVGQLVWQKRIALGRPGSIPTPGYQEIDLGSMSSGIYTVQIVYRSRNTDIFRVIKVNN</sequence>
<accession>A0A7G5XLT1</accession>
<evidence type="ECO:0000256" key="5">
    <source>
        <dbReference type="ARBA" id="ARBA00022801"/>
    </source>
</evidence>
<evidence type="ECO:0000256" key="2">
    <source>
        <dbReference type="ARBA" id="ARBA00022670"/>
    </source>
</evidence>
<evidence type="ECO:0000256" key="7">
    <source>
        <dbReference type="ARBA" id="ARBA00023049"/>
    </source>
</evidence>
<dbReference type="GO" id="GO:0008237">
    <property type="term" value="F:metallopeptidase activity"/>
    <property type="evidence" value="ECO:0007669"/>
    <property type="project" value="UniProtKB-KW"/>
</dbReference>
<dbReference type="KEGG" id="lacs:H4075_09755"/>
<keyword evidence="3" id="KW-0479">Metal-binding</keyword>
<evidence type="ECO:0000256" key="6">
    <source>
        <dbReference type="ARBA" id="ARBA00022833"/>
    </source>
</evidence>